<organism evidence="1 2">
    <name type="scientific">Segatella copri DSM 18205</name>
    <dbReference type="NCBI Taxonomy" id="537011"/>
    <lineage>
        <taxon>Bacteria</taxon>
        <taxon>Pseudomonadati</taxon>
        <taxon>Bacteroidota</taxon>
        <taxon>Bacteroidia</taxon>
        <taxon>Bacteroidales</taxon>
        <taxon>Prevotellaceae</taxon>
        <taxon>Segatella</taxon>
    </lineage>
</organism>
<gene>
    <name evidence="1" type="ORF">PREVCOP_05380</name>
</gene>
<dbReference type="AlphaFoldDB" id="D1PDT8"/>
<name>D1PDT8_9BACT</name>
<dbReference type="HOGENOM" id="CLU_3203464_0_0_10"/>
<dbReference type="PaxDb" id="537011-PREVCOP_05380"/>
<dbReference type="Proteomes" id="UP000004477">
    <property type="component" value="Unassembled WGS sequence"/>
</dbReference>
<sequence length="45" mass="5469">MPTILLGYGSNPTNLIPQTNRYVIYKHKIYLFQTYYLQRINRISY</sequence>
<keyword evidence="2" id="KW-1185">Reference proteome</keyword>
<accession>D1PDT8</accession>
<reference evidence="1" key="1">
    <citation type="submission" date="2009-11" db="EMBL/GenBank/DDBJ databases">
        <authorList>
            <person name="Weinstock G."/>
            <person name="Sodergren E."/>
            <person name="Clifton S."/>
            <person name="Fulton L."/>
            <person name="Fulton B."/>
            <person name="Courtney L."/>
            <person name="Fronick C."/>
            <person name="Harrison M."/>
            <person name="Strong C."/>
            <person name="Farmer C."/>
            <person name="Delahaunty K."/>
            <person name="Markovic C."/>
            <person name="Hall O."/>
            <person name="Minx P."/>
            <person name="Tomlinson C."/>
            <person name="Mitreva M."/>
            <person name="Nelson J."/>
            <person name="Hou S."/>
            <person name="Wollam A."/>
            <person name="Pepin K.H."/>
            <person name="Johnson M."/>
            <person name="Bhonagiri V."/>
            <person name="Nash W.E."/>
            <person name="Warren W."/>
            <person name="Chinwalla A."/>
            <person name="Mardis E.R."/>
            <person name="Wilson R.K."/>
        </authorList>
    </citation>
    <scope>NUCLEOTIDE SEQUENCE [LARGE SCALE GENOMIC DNA]</scope>
    <source>
        <strain evidence="1">DSM 18205</strain>
    </source>
</reference>
<proteinExistence type="predicted"/>
<comment type="caution">
    <text evidence="1">The sequence shown here is derived from an EMBL/GenBank/DDBJ whole genome shotgun (WGS) entry which is preliminary data.</text>
</comment>
<dbReference type="EMBL" id="ACBX02000016">
    <property type="protein sequence ID" value="EFB35244.1"/>
    <property type="molecule type" value="Genomic_DNA"/>
</dbReference>
<evidence type="ECO:0000313" key="1">
    <source>
        <dbReference type="EMBL" id="EFB35244.1"/>
    </source>
</evidence>
<protein>
    <submittedName>
        <fullName evidence="1">Uncharacterized protein</fullName>
    </submittedName>
</protein>
<evidence type="ECO:0000313" key="2">
    <source>
        <dbReference type="Proteomes" id="UP000004477"/>
    </source>
</evidence>